<reference evidence="1 2" key="1">
    <citation type="journal article" date="2014" name="Nature">
        <title>An environmental bacterial taxon with a large and distinct metabolic repertoire.</title>
        <authorList>
            <person name="Wilson M.C."/>
            <person name="Mori T."/>
            <person name="Ruckert C."/>
            <person name="Uria A.R."/>
            <person name="Helf M.J."/>
            <person name="Takada K."/>
            <person name="Gernert C."/>
            <person name="Steffens U.A."/>
            <person name="Heycke N."/>
            <person name="Schmitt S."/>
            <person name="Rinke C."/>
            <person name="Helfrich E.J."/>
            <person name="Brachmann A.O."/>
            <person name="Gurgui C."/>
            <person name="Wakimoto T."/>
            <person name="Kracht M."/>
            <person name="Crusemann M."/>
            <person name="Hentschel U."/>
            <person name="Abe I."/>
            <person name="Matsunaga S."/>
            <person name="Kalinowski J."/>
            <person name="Takeyama H."/>
            <person name="Piel J."/>
        </authorList>
    </citation>
    <scope>NUCLEOTIDE SEQUENCE [LARGE SCALE GENOMIC DNA]</scope>
    <source>
        <strain evidence="2">TSY2</strain>
    </source>
</reference>
<dbReference type="Proteomes" id="UP000019140">
    <property type="component" value="Unassembled WGS sequence"/>
</dbReference>
<proteinExistence type="predicted"/>
<keyword evidence="2" id="KW-1185">Reference proteome</keyword>
<sequence>MLSDYPCPILAIAFQMVIRKNRWVAKIIMAFAAQGGKGGV</sequence>
<accession>W4M189</accession>
<dbReference type="HOGENOM" id="CLU_3286589_0_0_7"/>
<evidence type="ECO:0000313" key="2">
    <source>
        <dbReference type="Proteomes" id="UP000019140"/>
    </source>
</evidence>
<dbReference type="AlphaFoldDB" id="W4M189"/>
<protein>
    <submittedName>
        <fullName evidence="1">Uncharacterized protein</fullName>
    </submittedName>
</protein>
<organism evidence="1 2">
    <name type="scientific">Candidatus Entotheonella gemina</name>
    <dbReference type="NCBI Taxonomy" id="1429439"/>
    <lineage>
        <taxon>Bacteria</taxon>
        <taxon>Pseudomonadati</taxon>
        <taxon>Nitrospinota/Tectimicrobiota group</taxon>
        <taxon>Candidatus Tectimicrobiota</taxon>
        <taxon>Candidatus Entotheonellia</taxon>
        <taxon>Candidatus Entotheonellales</taxon>
        <taxon>Candidatus Entotheonellaceae</taxon>
        <taxon>Candidatus Entotheonella</taxon>
    </lineage>
</organism>
<comment type="caution">
    <text evidence="1">The sequence shown here is derived from an EMBL/GenBank/DDBJ whole genome shotgun (WGS) entry which is preliminary data.</text>
</comment>
<gene>
    <name evidence="1" type="ORF">ETSY2_30710</name>
</gene>
<dbReference type="EMBL" id="AZHX01001304">
    <property type="protein sequence ID" value="ETX04109.1"/>
    <property type="molecule type" value="Genomic_DNA"/>
</dbReference>
<evidence type="ECO:0000313" key="1">
    <source>
        <dbReference type="EMBL" id="ETX04109.1"/>
    </source>
</evidence>
<name>W4M189_9BACT</name>